<proteinExistence type="predicted"/>
<dbReference type="GO" id="GO:0005840">
    <property type="term" value="C:ribosome"/>
    <property type="evidence" value="ECO:0007669"/>
    <property type="project" value="InterPro"/>
</dbReference>
<evidence type="ECO:0000313" key="2">
    <source>
        <dbReference type="WBParaSite" id="PEQ_0001441201-mRNA-1"/>
    </source>
</evidence>
<dbReference type="GO" id="GO:0006412">
    <property type="term" value="P:translation"/>
    <property type="evidence" value="ECO:0007669"/>
    <property type="project" value="InterPro"/>
</dbReference>
<name>A0A914SK67_PAREQ</name>
<accession>A0A914SK67</accession>
<dbReference type="Proteomes" id="UP000887564">
    <property type="component" value="Unplaced"/>
</dbReference>
<reference evidence="2" key="1">
    <citation type="submission" date="2022-11" db="UniProtKB">
        <authorList>
            <consortium name="WormBaseParasite"/>
        </authorList>
    </citation>
    <scope>IDENTIFICATION</scope>
</reference>
<dbReference type="GO" id="GO:0003735">
    <property type="term" value="F:structural constituent of ribosome"/>
    <property type="evidence" value="ECO:0007669"/>
    <property type="project" value="InterPro"/>
</dbReference>
<dbReference type="InterPro" id="IPR021138">
    <property type="entry name" value="Ribosomal_eL20_eukaryotes"/>
</dbReference>
<keyword evidence="1" id="KW-1185">Reference proteome</keyword>
<organism evidence="1 2">
    <name type="scientific">Parascaris equorum</name>
    <name type="common">Equine roundworm</name>
    <dbReference type="NCBI Taxonomy" id="6256"/>
    <lineage>
        <taxon>Eukaryota</taxon>
        <taxon>Metazoa</taxon>
        <taxon>Ecdysozoa</taxon>
        <taxon>Nematoda</taxon>
        <taxon>Chromadorea</taxon>
        <taxon>Rhabditida</taxon>
        <taxon>Spirurina</taxon>
        <taxon>Ascaridomorpha</taxon>
        <taxon>Ascaridoidea</taxon>
        <taxon>Ascarididae</taxon>
        <taxon>Parascaris</taxon>
    </lineage>
</organism>
<dbReference type="WBParaSite" id="PEQ_0001441201-mRNA-1">
    <property type="protein sequence ID" value="PEQ_0001441201-mRNA-1"/>
    <property type="gene ID" value="PEQ_0001441201"/>
</dbReference>
<protein>
    <submittedName>
        <fullName evidence="2">Uncharacterized protein</fullName>
    </submittedName>
</protein>
<dbReference type="PANTHER" id="PTHR10052">
    <property type="entry name" value="60S RIBOSOMAL PROTEIN L18A"/>
    <property type="match status" value="1"/>
</dbReference>
<evidence type="ECO:0000313" key="1">
    <source>
        <dbReference type="Proteomes" id="UP000887564"/>
    </source>
</evidence>
<sequence length="73" mass="8595">MEQLSILSFKVFEKRPDAACRIIKVQVIKASECKRAPVKQFHNSKIRFPLPHRVTKRRNAAVFTTRYPRTHFA</sequence>
<dbReference type="AlphaFoldDB" id="A0A914SK67"/>
<dbReference type="Gene3D" id="3.10.20.10">
    <property type="match status" value="1"/>
</dbReference>